<feature type="region of interest" description="Disordered" evidence="6">
    <location>
        <begin position="269"/>
        <end position="307"/>
    </location>
</feature>
<dbReference type="GO" id="GO:0006281">
    <property type="term" value="P:DNA repair"/>
    <property type="evidence" value="ECO:0007669"/>
    <property type="project" value="UniProtKB-KW"/>
</dbReference>
<feature type="compositionally biased region" description="Pro residues" evidence="6">
    <location>
        <begin position="357"/>
        <end position="370"/>
    </location>
</feature>
<evidence type="ECO:0008006" key="9">
    <source>
        <dbReference type="Google" id="ProtNLM"/>
    </source>
</evidence>
<dbReference type="AlphaFoldDB" id="D8TLL4"/>
<keyword evidence="4" id="KW-0234">DNA repair</keyword>
<proteinExistence type="predicted"/>
<dbReference type="GeneID" id="9620268"/>
<feature type="compositionally biased region" description="Pro residues" evidence="6">
    <location>
        <begin position="330"/>
        <end position="342"/>
    </location>
</feature>
<feature type="compositionally biased region" description="Basic and acidic residues" evidence="6">
    <location>
        <begin position="280"/>
        <end position="290"/>
    </location>
</feature>
<dbReference type="OrthoDB" id="547311at2759"/>
<dbReference type="STRING" id="3068.D8TLL4"/>
<dbReference type="KEGG" id="vcn:VOLCADRAFT_120444"/>
<dbReference type="InParanoid" id="D8TLL4"/>
<protein>
    <recommendedName>
        <fullName evidence="9">BRISC and BRCA1-A complex member 1</fullName>
    </recommendedName>
</protein>
<dbReference type="Proteomes" id="UP000001058">
    <property type="component" value="Unassembled WGS sequence"/>
</dbReference>
<dbReference type="CDD" id="cd21502">
    <property type="entry name" value="vWA_BABAM1"/>
    <property type="match status" value="1"/>
</dbReference>
<evidence type="ECO:0000256" key="5">
    <source>
        <dbReference type="ARBA" id="ARBA00023242"/>
    </source>
</evidence>
<evidence type="ECO:0000256" key="3">
    <source>
        <dbReference type="ARBA" id="ARBA00022763"/>
    </source>
</evidence>
<keyword evidence="5" id="KW-0539">Nucleus</keyword>
<organism evidence="8">
    <name type="scientific">Volvox carteri f. nagariensis</name>
    <dbReference type="NCBI Taxonomy" id="3068"/>
    <lineage>
        <taxon>Eukaryota</taxon>
        <taxon>Viridiplantae</taxon>
        <taxon>Chlorophyta</taxon>
        <taxon>core chlorophytes</taxon>
        <taxon>Chlorophyceae</taxon>
        <taxon>CS clade</taxon>
        <taxon>Chlamydomonadales</taxon>
        <taxon>Volvocaceae</taxon>
        <taxon>Volvox</taxon>
    </lineage>
</organism>
<dbReference type="PANTHER" id="PTHR15660:SF1">
    <property type="entry name" value="BRISC AND BRCA1-A COMPLEX MEMBER 1"/>
    <property type="match status" value="1"/>
</dbReference>
<dbReference type="GO" id="GO:0045739">
    <property type="term" value="P:positive regulation of DNA repair"/>
    <property type="evidence" value="ECO:0007669"/>
    <property type="project" value="InterPro"/>
</dbReference>
<evidence type="ECO:0000313" key="7">
    <source>
        <dbReference type="EMBL" id="EFJ51895.1"/>
    </source>
</evidence>
<dbReference type="PANTHER" id="PTHR15660">
    <property type="entry name" value="BRISC AND BRCA1-A COMPLEX MEMBER 1"/>
    <property type="match status" value="1"/>
</dbReference>
<dbReference type="GO" id="GO:0070552">
    <property type="term" value="C:BRISC complex"/>
    <property type="evidence" value="ECO:0007669"/>
    <property type="project" value="InterPro"/>
</dbReference>
<keyword evidence="2" id="KW-0963">Cytoplasm</keyword>
<evidence type="ECO:0000313" key="8">
    <source>
        <dbReference type="Proteomes" id="UP000001058"/>
    </source>
</evidence>
<gene>
    <name evidence="7" type="ORF">VOLCADRAFT_120444</name>
</gene>
<evidence type="ECO:0000256" key="6">
    <source>
        <dbReference type="SAM" id="MobiDB-lite"/>
    </source>
</evidence>
<evidence type="ECO:0000256" key="1">
    <source>
        <dbReference type="ARBA" id="ARBA00004123"/>
    </source>
</evidence>
<name>D8TLL4_VOLCA</name>
<dbReference type="FunCoup" id="D8TLL4">
    <property type="interactions" value="98"/>
</dbReference>
<feature type="region of interest" description="Disordered" evidence="6">
    <location>
        <begin position="325"/>
        <end position="370"/>
    </location>
</feature>
<keyword evidence="8" id="KW-1185">Reference proteome</keyword>
<reference evidence="7 8" key="1">
    <citation type="journal article" date="2010" name="Science">
        <title>Genomic analysis of organismal complexity in the multicellular green alga Volvox carteri.</title>
        <authorList>
            <person name="Prochnik S.E."/>
            <person name="Umen J."/>
            <person name="Nedelcu A.M."/>
            <person name="Hallmann A."/>
            <person name="Miller S.M."/>
            <person name="Nishii I."/>
            <person name="Ferris P."/>
            <person name="Kuo A."/>
            <person name="Mitros T."/>
            <person name="Fritz-Laylin L.K."/>
            <person name="Hellsten U."/>
            <person name="Chapman J."/>
            <person name="Simakov O."/>
            <person name="Rensing S.A."/>
            <person name="Terry A."/>
            <person name="Pangilinan J."/>
            <person name="Kapitonov V."/>
            <person name="Jurka J."/>
            <person name="Salamov A."/>
            <person name="Shapiro H."/>
            <person name="Schmutz J."/>
            <person name="Grimwood J."/>
            <person name="Lindquist E."/>
            <person name="Lucas S."/>
            <person name="Grigoriev I.V."/>
            <person name="Schmitt R."/>
            <person name="Kirk D."/>
            <person name="Rokhsar D.S."/>
        </authorList>
    </citation>
    <scope>NUCLEOTIDE SEQUENCE [LARGE SCALE GENOMIC DNA]</scope>
    <source>
        <strain evidence="8">f. Nagariensis / Eve</strain>
    </source>
</reference>
<sequence>MPPPQSYHPETVVFVLDACEDPGLDHAKHPSRLDLLKQCIGNCALAKSRVNPSHKFGLAVVRDSVQWEGAGVTTSAEGLLVALRGVHPTSSPPGALAAAVGPPPLDLGSVVSLVQPLAVAEEADGCRVRVVLVYCRSSVLPVWTTRQRPGEALCMDVIFVHDKAAAAAVAATRPDCASPQTVYTWLEDNVDELSARCGHHAYIFEAGCHLLRKVTNLMISLMAHPTQRPPQRALRAGPLDLATVPPQPTSATTASNTASAGVTVISSSAFTAPPPMDAASNEHVHTREEADGSPAPPHWSPGAAVAPGGDVVLEATSQALTGLVLRRQQPPQPPQPPPPSAAPPGLMEGTTVVDPWAAPPPPPVAAPGPF</sequence>
<dbReference type="RefSeq" id="XP_002947305.1">
    <property type="nucleotide sequence ID" value="XM_002947259.1"/>
</dbReference>
<comment type="subcellular location">
    <subcellularLocation>
        <location evidence="1">Nucleus</location>
    </subcellularLocation>
</comment>
<accession>D8TLL4</accession>
<dbReference type="EMBL" id="GL378326">
    <property type="protein sequence ID" value="EFJ51895.1"/>
    <property type="molecule type" value="Genomic_DNA"/>
</dbReference>
<evidence type="ECO:0000256" key="4">
    <source>
        <dbReference type="ARBA" id="ARBA00023204"/>
    </source>
</evidence>
<dbReference type="InterPro" id="IPR026126">
    <property type="entry name" value="BABAM1"/>
</dbReference>
<keyword evidence="3" id="KW-0227">DNA damage</keyword>
<evidence type="ECO:0000256" key="2">
    <source>
        <dbReference type="ARBA" id="ARBA00022490"/>
    </source>
</evidence>